<proteinExistence type="predicted"/>
<keyword evidence="4" id="KW-1185">Reference proteome</keyword>
<evidence type="ECO:0000313" key="3">
    <source>
        <dbReference type="EMBL" id="KAJ2928226.1"/>
    </source>
</evidence>
<dbReference type="OrthoDB" id="5592585at2759"/>
<organism evidence="3 4">
    <name type="scientific">Candolleomyces eurysporus</name>
    <dbReference type="NCBI Taxonomy" id="2828524"/>
    <lineage>
        <taxon>Eukaryota</taxon>
        <taxon>Fungi</taxon>
        <taxon>Dikarya</taxon>
        <taxon>Basidiomycota</taxon>
        <taxon>Agaricomycotina</taxon>
        <taxon>Agaricomycetes</taxon>
        <taxon>Agaricomycetidae</taxon>
        <taxon>Agaricales</taxon>
        <taxon>Agaricineae</taxon>
        <taxon>Psathyrellaceae</taxon>
        <taxon>Candolleomyces</taxon>
    </lineage>
</organism>
<feature type="non-terminal residue" evidence="3">
    <location>
        <position position="710"/>
    </location>
</feature>
<evidence type="ECO:0000259" key="2">
    <source>
        <dbReference type="Pfam" id="PF17667"/>
    </source>
</evidence>
<dbReference type="Proteomes" id="UP001140091">
    <property type="component" value="Unassembled WGS sequence"/>
</dbReference>
<name>A0A9W8J361_9AGAR</name>
<dbReference type="AlphaFoldDB" id="A0A9W8J361"/>
<dbReference type="EMBL" id="JANBPK010000935">
    <property type="protein sequence ID" value="KAJ2928226.1"/>
    <property type="molecule type" value="Genomic_DNA"/>
</dbReference>
<dbReference type="PANTHER" id="PTHR38248">
    <property type="entry name" value="FUNK1 6"/>
    <property type="match status" value="1"/>
</dbReference>
<dbReference type="PANTHER" id="PTHR38248:SF2">
    <property type="entry name" value="FUNK1 11"/>
    <property type="match status" value="1"/>
</dbReference>
<gene>
    <name evidence="3" type="ORF">H1R20_g8866</name>
</gene>
<dbReference type="Pfam" id="PF17667">
    <property type="entry name" value="Pkinase_fungal"/>
    <property type="match status" value="1"/>
</dbReference>
<sequence length="710" mass="81764">MPSFRIPADDEEDQRQPPVVAPIDNQHSEEAEKAAAAFAFAAMLEKQKERVAEHLSLVYQCDPWFAEGLYERMATDERIEEFLRACPLYEYTQYNREWTGIKPRGPHGWDPKPEMVDMMATIIACVMEALGDHCGRRYVMKTQDVKLFHEEKYTAEVNYSSPSLVIVGEGPSFERPQRGSRGIGFSNVTTCIDVITNPRRHFIEDKEFLERHAIYARQIFIQQPNRRFVRTFVIGNYSIQFFHFDRSGIHRGHIGDLHKNNVKTFIRLILGLSSLDEEDLGLDSSIQWQLNDDGRKIRGILTTIDDETNITKTYQLTDLKPLFYSNCGFSTRGTTCWALWDNENQRQLLVKDSWREEGTKIPEFKNLKKARGLEGVAQMVSYEANHGETKDSGVTEYIPREERPNYPSNWSCPVNQICSRIVMERYGWDVNHFESEKQLLCAVRDAIAGHRNLYLKAKTLHRDFAYQNIVFGKPGAPPGQQGILIDLDLARPISHIKGVVDAVGHTLFYSISIIINATSKQTGASLLPHDYLDDLQSSFYVLALLMYHCDGPVRYQEPRPQILLDWFSAMEETIPGMLKHLEFKKSFILSEKPVDPTQGVAPYWSKASRKLLRGLYAFTREMAKAKELIRRWRDDGQYEELLTESTVRRNYDRVLQMFDVAIVQLNQEQKKAAAVGPSVQGRKRKVEDDDDRAENKEAVAAATRPRHKYY</sequence>
<comment type="caution">
    <text evidence="3">The sequence shown here is derived from an EMBL/GenBank/DDBJ whole genome shotgun (WGS) entry which is preliminary data.</text>
</comment>
<evidence type="ECO:0000313" key="4">
    <source>
        <dbReference type="Proteomes" id="UP001140091"/>
    </source>
</evidence>
<feature type="domain" description="Fungal-type protein kinase" evidence="2">
    <location>
        <begin position="208"/>
        <end position="543"/>
    </location>
</feature>
<evidence type="ECO:0000256" key="1">
    <source>
        <dbReference type="SAM" id="MobiDB-lite"/>
    </source>
</evidence>
<protein>
    <recommendedName>
        <fullName evidence="2">Fungal-type protein kinase domain-containing protein</fullName>
    </recommendedName>
</protein>
<dbReference type="SUPFAM" id="SSF56112">
    <property type="entry name" value="Protein kinase-like (PK-like)"/>
    <property type="match status" value="1"/>
</dbReference>
<dbReference type="InterPro" id="IPR040976">
    <property type="entry name" value="Pkinase_fungal"/>
</dbReference>
<accession>A0A9W8J361</accession>
<reference evidence="3" key="1">
    <citation type="submission" date="2022-06" db="EMBL/GenBank/DDBJ databases">
        <title>Genome Sequence of Candolleomyces eurysporus.</title>
        <authorList>
            <person name="Buettner E."/>
        </authorList>
    </citation>
    <scope>NUCLEOTIDE SEQUENCE</scope>
    <source>
        <strain evidence="3">VTCC 930004</strain>
    </source>
</reference>
<feature type="region of interest" description="Disordered" evidence="1">
    <location>
        <begin position="673"/>
        <end position="710"/>
    </location>
</feature>
<dbReference type="InterPro" id="IPR011009">
    <property type="entry name" value="Kinase-like_dom_sf"/>
</dbReference>